<comment type="similarity">
    <text evidence="8">Belongs to the methyl-accepting chemotaxis (MCP) protein family.</text>
</comment>
<sequence>MHGEELRVFKTFKSKLLALVAVAVCGVALVGSYFGVTQYQEAQTLGLNNTLKVSTDSAEKLLTDWFRNHGRLLENIASESSYQPANKELLTLVKNYGFGLVYVGYADNDQIAWDKSDPEPQLDISNQAWFKQANNESRTVATPPYQDSVTKEIVVTIATPLKGGRSGVVGGDISLERVSGEVLDLIPEEQGELLLVDKSNQVFASRVVSERMTPVTNLLSSDDWNALNRGHSVELTRHGEPMRATLKKIDELGWSLLVMQDLSQAQQQMQGVVRNILLATAVCLIVILVTLTFMLNKLLLPLTQLQSAMEELTHGDGDLTRRLKVEREDEFGGVSSSLNLFVEQLAEMITEIRSVGREMGEQSSSNTAIVEQQSAAIEQQQDKLDQVATAVEEMAMTANEVATHAAGTAEAAHHANNASQQSREVLDSSNRTISDLAQQVTEASAIIAKLEGNAQEIDSILATIQTIAEQTNLLALNAAIEAARAGEQGRGFAVVADEVRVLSQKTQGSAEEIKQMIETLQQNSAAAVSVMNQGQAMADDSVTKTHEVAASLETVTSSMTEILSMAEQIAAAAEEQRATTNEVSISTTGIRDDALALSNLTGEVASTATQLNQTSDQLTERLAKFKT</sequence>
<dbReference type="InterPro" id="IPR033479">
    <property type="entry name" value="dCache_1"/>
</dbReference>
<evidence type="ECO:0000256" key="9">
    <source>
        <dbReference type="PROSITE-ProRule" id="PRU00284"/>
    </source>
</evidence>
<evidence type="ECO:0000256" key="10">
    <source>
        <dbReference type="SAM" id="MobiDB-lite"/>
    </source>
</evidence>
<organism evidence="14 15">
    <name type="scientific">Ferrimonas aestuarii</name>
    <dbReference type="NCBI Taxonomy" id="2569539"/>
    <lineage>
        <taxon>Bacteria</taxon>
        <taxon>Pseudomonadati</taxon>
        <taxon>Pseudomonadota</taxon>
        <taxon>Gammaproteobacteria</taxon>
        <taxon>Alteromonadales</taxon>
        <taxon>Ferrimonadaceae</taxon>
        <taxon>Ferrimonas</taxon>
    </lineage>
</organism>
<comment type="subcellular location">
    <subcellularLocation>
        <location evidence="1">Cell membrane</location>
        <topology evidence="1">Multi-pass membrane protein</topology>
    </subcellularLocation>
</comment>
<dbReference type="PANTHER" id="PTHR32089">
    <property type="entry name" value="METHYL-ACCEPTING CHEMOTAXIS PROTEIN MCPB"/>
    <property type="match status" value="1"/>
</dbReference>
<evidence type="ECO:0000256" key="2">
    <source>
        <dbReference type="ARBA" id="ARBA00022475"/>
    </source>
</evidence>
<accession>A0A4V5NZM4</accession>
<dbReference type="FunFam" id="1.10.287.950:FF:000001">
    <property type="entry name" value="Methyl-accepting chemotaxis sensory transducer"/>
    <property type="match status" value="1"/>
</dbReference>
<feature type="transmembrane region" description="Helical" evidence="11">
    <location>
        <begin position="16"/>
        <end position="36"/>
    </location>
</feature>
<evidence type="ECO:0000259" key="12">
    <source>
        <dbReference type="PROSITE" id="PS50111"/>
    </source>
</evidence>
<dbReference type="SMART" id="SM00283">
    <property type="entry name" value="MA"/>
    <property type="match status" value="1"/>
</dbReference>
<dbReference type="PROSITE" id="PS50111">
    <property type="entry name" value="CHEMOTAXIS_TRANSDUC_2"/>
    <property type="match status" value="1"/>
</dbReference>
<dbReference type="Pfam" id="PF00672">
    <property type="entry name" value="HAMP"/>
    <property type="match status" value="1"/>
</dbReference>
<evidence type="ECO:0000256" key="5">
    <source>
        <dbReference type="ARBA" id="ARBA00022989"/>
    </source>
</evidence>
<dbReference type="Pfam" id="PF02743">
    <property type="entry name" value="dCache_1"/>
    <property type="match status" value="1"/>
</dbReference>
<evidence type="ECO:0000256" key="3">
    <source>
        <dbReference type="ARBA" id="ARBA00022500"/>
    </source>
</evidence>
<dbReference type="Gene3D" id="1.10.287.950">
    <property type="entry name" value="Methyl-accepting chemotaxis protein"/>
    <property type="match status" value="1"/>
</dbReference>
<dbReference type="InterPro" id="IPR004089">
    <property type="entry name" value="MCPsignal_dom"/>
</dbReference>
<keyword evidence="15" id="KW-1185">Reference proteome</keyword>
<dbReference type="GO" id="GO:0005886">
    <property type="term" value="C:plasma membrane"/>
    <property type="evidence" value="ECO:0007669"/>
    <property type="project" value="UniProtKB-SubCell"/>
</dbReference>
<keyword evidence="3" id="KW-0145">Chemotaxis</keyword>
<evidence type="ECO:0000313" key="15">
    <source>
        <dbReference type="Proteomes" id="UP000305675"/>
    </source>
</evidence>
<feature type="region of interest" description="Disordered" evidence="10">
    <location>
        <begin position="407"/>
        <end position="427"/>
    </location>
</feature>
<dbReference type="Pfam" id="PF00015">
    <property type="entry name" value="MCPsignal"/>
    <property type="match status" value="1"/>
</dbReference>
<evidence type="ECO:0000313" key="14">
    <source>
        <dbReference type="EMBL" id="TKB56744.1"/>
    </source>
</evidence>
<gene>
    <name evidence="14" type="ORF">FCL42_06330</name>
</gene>
<evidence type="ECO:0000256" key="6">
    <source>
        <dbReference type="ARBA" id="ARBA00023136"/>
    </source>
</evidence>
<dbReference type="SUPFAM" id="SSF58104">
    <property type="entry name" value="Methyl-accepting chemotaxis protein (MCP) signaling domain"/>
    <property type="match status" value="1"/>
</dbReference>
<protein>
    <submittedName>
        <fullName evidence="14">Methyl-accepting chemotaxis protein</fullName>
    </submittedName>
</protein>
<keyword evidence="2" id="KW-1003">Cell membrane</keyword>
<dbReference type="AlphaFoldDB" id="A0A4V5NZM4"/>
<dbReference type="EMBL" id="SWCJ01000003">
    <property type="protein sequence ID" value="TKB56744.1"/>
    <property type="molecule type" value="Genomic_DNA"/>
</dbReference>
<dbReference type="Gene3D" id="3.30.450.20">
    <property type="entry name" value="PAS domain"/>
    <property type="match status" value="2"/>
</dbReference>
<proteinExistence type="inferred from homology"/>
<dbReference type="PANTHER" id="PTHR32089:SF117">
    <property type="entry name" value="METHYL ACCEPTING SENSORY TRANSDUCER WITH CACHE_1 SMALL MOLECULE BINDING DOMAIN"/>
    <property type="match status" value="1"/>
</dbReference>
<evidence type="ECO:0000256" key="7">
    <source>
        <dbReference type="ARBA" id="ARBA00023224"/>
    </source>
</evidence>
<dbReference type="Proteomes" id="UP000305675">
    <property type="component" value="Unassembled WGS sequence"/>
</dbReference>
<dbReference type="GO" id="GO:0006935">
    <property type="term" value="P:chemotaxis"/>
    <property type="evidence" value="ECO:0007669"/>
    <property type="project" value="UniProtKB-KW"/>
</dbReference>
<reference evidence="14 15" key="1">
    <citation type="submission" date="2019-04" db="EMBL/GenBank/DDBJ databases">
        <authorList>
            <person name="Hwang J.C."/>
        </authorList>
    </citation>
    <scope>NUCLEOTIDE SEQUENCE [LARGE SCALE GENOMIC DNA]</scope>
    <source>
        <strain evidence="14 15">IMCC35002</strain>
    </source>
</reference>
<evidence type="ECO:0000256" key="4">
    <source>
        <dbReference type="ARBA" id="ARBA00022692"/>
    </source>
</evidence>
<dbReference type="GO" id="GO:0007165">
    <property type="term" value="P:signal transduction"/>
    <property type="evidence" value="ECO:0007669"/>
    <property type="project" value="UniProtKB-KW"/>
</dbReference>
<dbReference type="GO" id="GO:0004888">
    <property type="term" value="F:transmembrane signaling receptor activity"/>
    <property type="evidence" value="ECO:0007669"/>
    <property type="project" value="InterPro"/>
</dbReference>
<dbReference type="CDD" id="cd06225">
    <property type="entry name" value="HAMP"/>
    <property type="match status" value="1"/>
</dbReference>
<keyword evidence="6 11" id="KW-0472">Membrane</keyword>
<feature type="domain" description="HAMP" evidence="13">
    <location>
        <begin position="296"/>
        <end position="350"/>
    </location>
</feature>
<feature type="transmembrane region" description="Helical" evidence="11">
    <location>
        <begin position="276"/>
        <end position="295"/>
    </location>
</feature>
<keyword evidence="7 9" id="KW-0807">Transducer</keyword>
<dbReference type="SMART" id="SM00304">
    <property type="entry name" value="HAMP"/>
    <property type="match status" value="2"/>
</dbReference>
<evidence type="ECO:0000259" key="13">
    <source>
        <dbReference type="PROSITE" id="PS50885"/>
    </source>
</evidence>
<evidence type="ECO:0000256" key="8">
    <source>
        <dbReference type="ARBA" id="ARBA00029447"/>
    </source>
</evidence>
<dbReference type="OrthoDB" id="2489132at2"/>
<feature type="compositionally biased region" description="Low complexity" evidence="10">
    <location>
        <begin position="407"/>
        <end position="418"/>
    </location>
</feature>
<dbReference type="InterPro" id="IPR004090">
    <property type="entry name" value="Chemotax_Me-accpt_rcpt"/>
</dbReference>
<feature type="domain" description="Methyl-accepting transducer" evidence="12">
    <location>
        <begin position="355"/>
        <end position="591"/>
    </location>
</feature>
<dbReference type="PRINTS" id="PR00260">
    <property type="entry name" value="CHEMTRNSDUCR"/>
</dbReference>
<dbReference type="CDD" id="cd11386">
    <property type="entry name" value="MCP_signal"/>
    <property type="match status" value="1"/>
</dbReference>
<evidence type="ECO:0000256" key="1">
    <source>
        <dbReference type="ARBA" id="ARBA00004651"/>
    </source>
</evidence>
<keyword evidence="5 11" id="KW-1133">Transmembrane helix</keyword>
<keyword evidence="4 11" id="KW-0812">Transmembrane</keyword>
<dbReference type="SUPFAM" id="SSF103190">
    <property type="entry name" value="Sensory domain-like"/>
    <property type="match status" value="1"/>
</dbReference>
<dbReference type="CDD" id="cd18773">
    <property type="entry name" value="PDC1_HK_sensor"/>
    <property type="match status" value="1"/>
</dbReference>
<name>A0A4V5NZM4_9GAMM</name>
<dbReference type="PROSITE" id="PS50885">
    <property type="entry name" value="HAMP"/>
    <property type="match status" value="1"/>
</dbReference>
<comment type="caution">
    <text evidence="14">The sequence shown here is derived from an EMBL/GenBank/DDBJ whole genome shotgun (WGS) entry which is preliminary data.</text>
</comment>
<evidence type="ECO:0000256" key="11">
    <source>
        <dbReference type="SAM" id="Phobius"/>
    </source>
</evidence>
<dbReference type="InterPro" id="IPR003660">
    <property type="entry name" value="HAMP_dom"/>
</dbReference>
<dbReference type="InterPro" id="IPR029151">
    <property type="entry name" value="Sensor-like_sf"/>
</dbReference>